<sequence>MHKTARTLHQWLMLFLGLQFAIWSVTGAYMVYMDIDFIHGDDLVITPQSKVQPAQMNYSLQQLIQAYPHIDKISVDTLLGETVYRLTLADGESPKKLVISANSGQVLTPLSESTAVSVAQYFYTGKGDVAEVTLITDNPPFELSPRHLPAWRVNFDDFGSPSLYVSAHTGILVGKRHEFWRWFDWMFRFHIMDYSSGEDIDNALLFWVALLASGGALTGMVLVYFRVFKGQFTRRKKSRVQRVGVA</sequence>
<organism evidence="2 3">
    <name type="scientific">Shewanella holmiensis</name>
    <dbReference type="NCBI Taxonomy" id="2952222"/>
    <lineage>
        <taxon>Bacteria</taxon>
        <taxon>Pseudomonadati</taxon>
        <taxon>Pseudomonadota</taxon>
        <taxon>Gammaproteobacteria</taxon>
        <taxon>Alteromonadales</taxon>
        <taxon>Shewanellaceae</taxon>
        <taxon>Shewanella</taxon>
    </lineage>
</organism>
<keyword evidence="1" id="KW-0812">Transmembrane</keyword>
<keyword evidence="1" id="KW-0472">Membrane</keyword>
<name>A0A9X3ANF1_9GAMM</name>
<keyword evidence="3" id="KW-1185">Reference proteome</keyword>
<keyword evidence="1" id="KW-1133">Transmembrane helix</keyword>
<comment type="caution">
    <text evidence="2">The sequence shown here is derived from an EMBL/GenBank/DDBJ whole genome shotgun (WGS) entry which is preliminary data.</text>
</comment>
<evidence type="ECO:0000313" key="2">
    <source>
        <dbReference type="EMBL" id="MCT7941897.1"/>
    </source>
</evidence>
<feature type="transmembrane region" description="Helical" evidence="1">
    <location>
        <begin position="12"/>
        <end position="32"/>
    </location>
</feature>
<dbReference type="RefSeq" id="WP_261298279.1">
    <property type="nucleotide sequence ID" value="NZ_JAMTCD010000009.1"/>
</dbReference>
<accession>A0A9X3ANF1</accession>
<gene>
    <name evidence="2" type="ORF">NE535_08865</name>
</gene>
<dbReference type="AlphaFoldDB" id="A0A9X3ANF1"/>
<reference evidence="2" key="1">
    <citation type="journal article" date="2023" name="Int. J. Syst. Evol. Microbiol.">
        <title>&lt;i&gt;Shewanella septentrionalis&lt;/i&gt; sp. nov. and &lt;i&gt;Shewanella holmiensis&lt;/i&gt; sp. nov., isolated from Baltic Sea water and sediments.</title>
        <authorList>
            <person name="Martin-Rodriguez A.J."/>
            <person name="Thorell K."/>
            <person name="Joffre E."/>
            <person name="Jensie-Markopoulos S."/>
            <person name="Moore E.R.B."/>
            <person name="Sjoling A."/>
        </authorList>
    </citation>
    <scope>NUCLEOTIDE SEQUENCE</scope>
    <source>
        <strain evidence="2">SP1S2-7</strain>
    </source>
</reference>
<protein>
    <submittedName>
        <fullName evidence="2">PepSY domain-containing protein</fullName>
    </submittedName>
</protein>
<dbReference type="InterPro" id="IPR005625">
    <property type="entry name" value="PepSY-ass_TM"/>
</dbReference>
<dbReference type="Pfam" id="PF03929">
    <property type="entry name" value="PepSY_TM"/>
    <property type="match status" value="1"/>
</dbReference>
<dbReference type="EMBL" id="JAMTCD010000009">
    <property type="protein sequence ID" value="MCT7941897.1"/>
    <property type="molecule type" value="Genomic_DNA"/>
</dbReference>
<proteinExistence type="predicted"/>
<feature type="transmembrane region" description="Helical" evidence="1">
    <location>
        <begin position="204"/>
        <end position="227"/>
    </location>
</feature>
<evidence type="ECO:0000313" key="3">
    <source>
        <dbReference type="Proteomes" id="UP001155546"/>
    </source>
</evidence>
<dbReference type="Proteomes" id="UP001155546">
    <property type="component" value="Unassembled WGS sequence"/>
</dbReference>
<evidence type="ECO:0000256" key="1">
    <source>
        <dbReference type="SAM" id="Phobius"/>
    </source>
</evidence>